<feature type="transmembrane region" description="Helical" evidence="1">
    <location>
        <begin position="81"/>
        <end position="100"/>
    </location>
</feature>
<evidence type="ECO:0000313" key="3">
    <source>
        <dbReference type="Proteomes" id="UP000176050"/>
    </source>
</evidence>
<protein>
    <submittedName>
        <fullName evidence="2">Uncharacterized protein</fullName>
    </submittedName>
</protein>
<dbReference type="KEGG" id="lul:LPB138_05555"/>
<keyword evidence="1" id="KW-1133">Transmembrane helix</keyword>
<dbReference type="OrthoDB" id="1164913at2"/>
<reference evidence="2 3" key="1">
    <citation type="submission" date="2016-10" db="EMBL/GenBank/DDBJ databases">
        <title>Lutibacter sp. LPB0138, isolated from marine gastropod.</title>
        <authorList>
            <person name="Kim E."/>
            <person name="Yi H."/>
        </authorList>
    </citation>
    <scope>NUCLEOTIDE SEQUENCE [LARGE SCALE GENOMIC DNA]</scope>
    <source>
        <strain evidence="2 3">LPB0138</strain>
    </source>
</reference>
<gene>
    <name evidence="2" type="ORF">LPB138_05555</name>
</gene>
<proteinExistence type="predicted"/>
<dbReference type="EMBL" id="CP017478">
    <property type="protein sequence ID" value="AOW20177.1"/>
    <property type="molecule type" value="Genomic_DNA"/>
</dbReference>
<evidence type="ECO:0000313" key="2">
    <source>
        <dbReference type="EMBL" id="AOW20177.1"/>
    </source>
</evidence>
<dbReference type="Proteomes" id="UP000176050">
    <property type="component" value="Chromosome"/>
</dbReference>
<dbReference type="AlphaFoldDB" id="A0A1D8P6L3"/>
<keyword evidence="1" id="KW-0812">Transmembrane</keyword>
<name>A0A1D8P6L3_9FLAO</name>
<sequence length="164" mass="20310">MTEFKPPISERETEELIKIKYSTTDKWQQEAINQANKELIKRNVTEKYESEIFQKWQQENEEYFRIIQEKLEKNKTESYKIWEIIVLYLFGPIIFIRGYGYYTIFNLRRDNYLLKFKQRIIVFILSFISWAIYINYTSKQSELKRQQEIDKIDITEWEKFHGYK</sequence>
<accession>A0A1D8P6L3</accession>
<keyword evidence="1" id="KW-0472">Membrane</keyword>
<evidence type="ECO:0000256" key="1">
    <source>
        <dbReference type="SAM" id="Phobius"/>
    </source>
</evidence>
<keyword evidence="3" id="KW-1185">Reference proteome</keyword>
<organism evidence="2 3">
    <name type="scientific">Urechidicola croceus</name>
    <dbReference type="NCBI Taxonomy" id="1850246"/>
    <lineage>
        <taxon>Bacteria</taxon>
        <taxon>Pseudomonadati</taxon>
        <taxon>Bacteroidota</taxon>
        <taxon>Flavobacteriia</taxon>
        <taxon>Flavobacteriales</taxon>
        <taxon>Flavobacteriaceae</taxon>
        <taxon>Urechidicola</taxon>
    </lineage>
</organism>
<feature type="transmembrane region" description="Helical" evidence="1">
    <location>
        <begin position="120"/>
        <end position="136"/>
    </location>
</feature>
<dbReference type="RefSeq" id="WP_070236315.1">
    <property type="nucleotide sequence ID" value="NZ_CP017478.1"/>
</dbReference>